<dbReference type="InterPro" id="IPR009459">
    <property type="entry name" value="MucBP_dom"/>
</dbReference>
<feature type="domain" description="MucBP" evidence="2">
    <location>
        <begin position="22"/>
        <end position="64"/>
    </location>
</feature>
<feature type="domain" description="MucBP" evidence="2">
    <location>
        <begin position="88"/>
        <end position="149"/>
    </location>
</feature>
<keyword evidence="4" id="KW-1185">Reference proteome</keyword>
<accession>A0A0R1J0H3</accession>
<evidence type="ECO:0000313" key="4">
    <source>
        <dbReference type="Proteomes" id="UP000050929"/>
    </source>
</evidence>
<evidence type="ECO:0000259" key="2">
    <source>
        <dbReference type="Pfam" id="PF06458"/>
    </source>
</evidence>
<dbReference type="Proteomes" id="UP000050929">
    <property type="component" value="Unassembled WGS sequence"/>
</dbReference>
<keyword evidence="1" id="KW-0677">Repeat</keyword>
<dbReference type="PATRIC" id="fig|1423811.3.peg.1833"/>
<evidence type="ECO:0000313" key="3">
    <source>
        <dbReference type="EMBL" id="KRK64944.1"/>
    </source>
</evidence>
<reference evidence="3 4" key="1">
    <citation type="journal article" date="2015" name="Genome Announc.">
        <title>Expanding the biotechnology potential of lactobacilli through comparative genomics of 213 strains and associated genera.</title>
        <authorList>
            <person name="Sun Z."/>
            <person name="Harris H.M."/>
            <person name="McCann A."/>
            <person name="Guo C."/>
            <person name="Argimon S."/>
            <person name="Zhang W."/>
            <person name="Yang X."/>
            <person name="Jeffery I.B."/>
            <person name="Cooney J.C."/>
            <person name="Kagawa T.F."/>
            <person name="Liu W."/>
            <person name="Song Y."/>
            <person name="Salvetti E."/>
            <person name="Wrobel A."/>
            <person name="Rasinkangas P."/>
            <person name="Parkhill J."/>
            <person name="Rea M.C."/>
            <person name="O'Sullivan O."/>
            <person name="Ritari J."/>
            <person name="Douillard F.P."/>
            <person name="Paul Ross R."/>
            <person name="Yang R."/>
            <person name="Briner A.E."/>
            <person name="Felis G.E."/>
            <person name="de Vos W.M."/>
            <person name="Barrangou R."/>
            <person name="Klaenhammer T.R."/>
            <person name="Caufield P.W."/>
            <person name="Cui Y."/>
            <person name="Zhang H."/>
            <person name="O'Toole P.W."/>
        </authorList>
    </citation>
    <scope>NUCLEOTIDE SEQUENCE [LARGE SCALE GENOMIC DNA]</scope>
    <source>
        <strain evidence="3 4">DSM 20183</strain>
    </source>
</reference>
<name>A0A0R1J0H3_9LACO</name>
<dbReference type="EMBL" id="AZDG01000006">
    <property type="protein sequence ID" value="KRK64944.1"/>
    <property type="molecule type" value="Genomic_DNA"/>
</dbReference>
<dbReference type="Gene3D" id="3.10.20.320">
    <property type="entry name" value="Putative peptidoglycan bound protein (lpxtg motif)"/>
    <property type="match status" value="2"/>
</dbReference>
<organism evidence="3 4">
    <name type="scientific">Companilactobacillus tucceti DSM 20183</name>
    <dbReference type="NCBI Taxonomy" id="1423811"/>
    <lineage>
        <taxon>Bacteria</taxon>
        <taxon>Bacillati</taxon>
        <taxon>Bacillota</taxon>
        <taxon>Bacilli</taxon>
        <taxon>Lactobacillales</taxon>
        <taxon>Lactobacillaceae</taxon>
        <taxon>Companilactobacillus</taxon>
    </lineage>
</organism>
<gene>
    <name evidence="3" type="ORF">FC72_GL001794</name>
</gene>
<dbReference type="STRING" id="1423811.FC72_GL001794"/>
<dbReference type="AlphaFoldDB" id="A0A0R1J0H3"/>
<protein>
    <recommendedName>
        <fullName evidence="2">MucBP domain-containing protein</fullName>
    </recommendedName>
</protein>
<dbReference type="Pfam" id="PF06458">
    <property type="entry name" value="MucBP"/>
    <property type="match status" value="2"/>
</dbReference>
<comment type="caution">
    <text evidence="3">The sequence shown here is derived from an EMBL/GenBank/DDBJ whole genome shotgun (WGS) entry which is preliminary data.</text>
</comment>
<evidence type="ECO:0000256" key="1">
    <source>
        <dbReference type="ARBA" id="ARBA00022737"/>
    </source>
</evidence>
<sequence>MEMTNNLISQNVKRLNRKDVSITIRYIDSLGNPVADAVTLEGHYLDKLEIPWKSIPGYVLSSIRHFQQTFIPSEEGISLIYSQQIAAPVVVYHRNTRGELISNPEYLTGELNKSYNAQPLEDAAKYLVKNQKSAKGTFSNEVKEYEFVYNTASLEKVDIPDNLFVQTLSNSNVYEQPNAPYPLEKQIPYNTSWHVYEALKETYRDTYWYNLGGSTWVSSQENIKTLNIKNYTMTQKMLNTPLATNVDNISFTYQIVDSIDINRRVKVLYYSDRSVTAWETPYGNMINNRYQGGQQVFVIRLIQLDNQSIWAQIEDGYYIESKYLDL</sequence>
<proteinExistence type="predicted"/>